<evidence type="ECO:0000313" key="1">
    <source>
        <dbReference type="EMBL" id="AFZ04940.1"/>
    </source>
</evidence>
<dbReference type="EMBL" id="CP003614">
    <property type="protein sequence ID" value="AFZ04940.1"/>
    <property type="molecule type" value="Genomic_DNA"/>
</dbReference>
<dbReference type="AlphaFoldDB" id="K9VCF7"/>
<protein>
    <submittedName>
        <fullName evidence="1">Uncharacterized protein</fullName>
    </submittedName>
</protein>
<gene>
    <name evidence="1" type="ORF">Osc7112_0321</name>
</gene>
<organism evidence="1 2">
    <name type="scientific">Phormidium nigroviride PCC 7112</name>
    <dbReference type="NCBI Taxonomy" id="179408"/>
    <lineage>
        <taxon>Bacteria</taxon>
        <taxon>Bacillati</taxon>
        <taxon>Cyanobacteriota</taxon>
        <taxon>Cyanophyceae</taxon>
        <taxon>Oscillatoriophycideae</taxon>
        <taxon>Oscillatoriales</taxon>
        <taxon>Oscillatoriaceae</taxon>
        <taxon>Phormidium</taxon>
    </lineage>
</organism>
<reference evidence="1 2" key="1">
    <citation type="submission" date="2012-05" db="EMBL/GenBank/DDBJ databases">
        <title>Finished chromosome of genome of Oscillatoria sp. PCC 7112.</title>
        <authorList>
            <consortium name="US DOE Joint Genome Institute"/>
            <person name="Gugger M."/>
            <person name="Coursin T."/>
            <person name="Rippka R."/>
            <person name="Tandeau De Marsac N."/>
            <person name="Huntemann M."/>
            <person name="Wei C.-L."/>
            <person name="Han J."/>
            <person name="Detter J.C."/>
            <person name="Han C."/>
            <person name="Tapia R."/>
            <person name="Davenport K."/>
            <person name="Daligault H."/>
            <person name="Erkkila T."/>
            <person name="Gu W."/>
            <person name="Munk A.C.C."/>
            <person name="Teshima H."/>
            <person name="Xu Y."/>
            <person name="Chain P."/>
            <person name="Chen A."/>
            <person name="Krypides N."/>
            <person name="Mavromatis K."/>
            <person name="Markowitz V."/>
            <person name="Szeto E."/>
            <person name="Ivanova N."/>
            <person name="Mikhailova N."/>
            <person name="Ovchinnikova G."/>
            <person name="Pagani I."/>
            <person name="Pati A."/>
            <person name="Goodwin L."/>
            <person name="Peters L."/>
            <person name="Pitluck S."/>
            <person name="Woyke T."/>
            <person name="Kerfeld C."/>
        </authorList>
    </citation>
    <scope>NUCLEOTIDE SEQUENCE [LARGE SCALE GENOMIC DNA]</scope>
    <source>
        <strain evidence="1 2">PCC 7112</strain>
    </source>
</reference>
<accession>K9VCF7</accession>
<dbReference type="KEGG" id="oni:Osc7112_0321"/>
<dbReference type="Proteomes" id="UP000010478">
    <property type="component" value="Chromosome"/>
</dbReference>
<dbReference type="HOGENOM" id="CLU_3330928_0_0_3"/>
<evidence type="ECO:0000313" key="2">
    <source>
        <dbReference type="Proteomes" id="UP000010478"/>
    </source>
</evidence>
<proteinExistence type="predicted"/>
<name>K9VCF7_9CYAN</name>
<sequence length="38" mass="4360">MEALIHFRVLKCQTTNFGMSENLGLAIAQQLDCMLYKK</sequence>
<dbReference type="STRING" id="179408.Osc7112_0321"/>
<keyword evidence="2" id="KW-1185">Reference proteome</keyword>